<sequence length="752" mass="84862">MKTVFSKFAGRLGCIIAYASVAMMVFPYTSSAVAQDKSVPVDTLAESVGLGEVVVQAPKVIHKADMDVLFPSKSAISHSQNAMGLLNHLMIPTLNVNEMAGSVKSGGEDVEIRINGRLATVDQLQTIDPSTVKRIEWIDNPGVRYDGANAVLNVVVSNPTVGGSFMAQGMQALTQPWGNGYADLKLNSGRSQWSVGFQGRYTNHVDTYREYEESFTYSDGTSVTRTESPLSGYVSQTNLRPRLAYSYINPDKTVVWVEISANKSWPMERSNTGRMSLSNSPESVILYERESTSGTTPRFNAYIEQSLPSSQTIAIDLNTSVFNGRSTHDYVETDEATGEIMTDTYTSIKDCNRTLSAELDYVKRWNRSRLTAGVRYSMARNRATRESGSVTRQYLDRTYMFAEYFQQVSKVSLTGGLGAQYLDQRTRHTGKGTFCWSFRPRFSASYRLARSSQFRLNFSTWQTTPSLSQTNATPQQIDGFQYQVGNPDLKAYNNYRAAVQYNFNFPKVTGRFEARWTRSPHQIAPYMEWKDDNLLTYFENSRGLTAWRFSFAPQIEIIPSVLTAKGSLKYYMAKSSGRGYVHKCHNWSGDVSLLAYYGNFSFMANYEVNPATLSGETISTGERTSTIALSYKWKGFMATAGMLMPFNHYSMQTELLNRYNSNRNVLRSKGFDRMPFIQVAYNFNWGRQKRDVSRIIDGEDDLHTALSFKTKNRDISSLTRFISNRVILLMLYVRDLSFCQNLNFFIFGTGTA</sequence>
<evidence type="ECO:0000313" key="2">
    <source>
        <dbReference type="EMBL" id="QCD41900.1"/>
    </source>
</evidence>
<dbReference type="RefSeq" id="WP_136414774.1">
    <property type="nucleotide sequence ID" value="NZ_CP039396.1"/>
</dbReference>
<dbReference type="Proteomes" id="UP000297149">
    <property type="component" value="Chromosome"/>
</dbReference>
<dbReference type="EMBL" id="CP039396">
    <property type="protein sequence ID" value="QCD41900.1"/>
    <property type="molecule type" value="Genomic_DNA"/>
</dbReference>
<keyword evidence="3" id="KW-1185">Reference proteome</keyword>
<reference evidence="3" key="1">
    <citation type="submission" date="2019-02" db="EMBL/GenBank/DDBJ databases">
        <title>Isolation and identification of novel species under the genus Muribaculum.</title>
        <authorList>
            <person name="Miyake S."/>
            <person name="Ding Y."/>
            <person name="Low A."/>
            <person name="Soh M."/>
            <person name="Seedorf H."/>
        </authorList>
    </citation>
    <scope>NUCLEOTIDE SEQUENCE [LARGE SCALE GENOMIC DNA]</scope>
    <source>
        <strain evidence="3">H5</strain>
    </source>
</reference>
<protein>
    <recommendedName>
        <fullName evidence="4">Outer membrane protein beta-barrel domain-containing protein</fullName>
    </recommendedName>
</protein>
<dbReference type="AlphaFoldDB" id="A0A4P7W399"/>
<dbReference type="SUPFAM" id="SSF56935">
    <property type="entry name" value="Porins"/>
    <property type="match status" value="1"/>
</dbReference>
<evidence type="ECO:0008006" key="4">
    <source>
        <dbReference type="Google" id="ProtNLM"/>
    </source>
</evidence>
<feature type="signal peptide" evidence="1">
    <location>
        <begin position="1"/>
        <end position="34"/>
    </location>
</feature>
<evidence type="ECO:0000256" key="1">
    <source>
        <dbReference type="SAM" id="SignalP"/>
    </source>
</evidence>
<dbReference type="KEGG" id="ddb:E7747_06145"/>
<accession>A0A4P7W399</accession>
<organism evidence="2 3">
    <name type="scientific">Duncaniella dubosii</name>
    <dbReference type="NCBI Taxonomy" id="2518971"/>
    <lineage>
        <taxon>Bacteria</taxon>
        <taxon>Pseudomonadati</taxon>
        <taxon>Bacteroidota</taxon>
        <taxon>Bacteroidia</taxon>
        <taxon>Bacteroidales</taxon>
        <taxon>Muribaculaceae</taxon>
        <taxon>Duncaniella</taxon>
    </lineage>
</organism>
<gene>
    <name evidence="2" type="ORF">E7747_06145</name>
</gene>
<evidence type="ECO:0000313" key="3">
    <source>
        <dbReference type="Proteomes" id="UP000297149"/>
    </source>
</evidence>
<keyword evidence="1" id="KW-0732">Signal</keyword>
<proteinExistence type="predicted"/>
<feature type="chain" id="PRO_5020709696" description="Outer membrane protein beta-barrel domain-containing protein" evidence="1">
    <location>
        <begin position="35"/>
        <end position="752"/>
    </location>
</feature>
<name>A0A4P7W399_9BACT</name>